<reference evidence="1" key="1">
    <citation type="journal article" date="2015" name="Nature">
        <title>Complex archaea that bridge the gap between prokaryotes and eukaryotes.</title>
        <authorList>
            <person name="Spang A."/>
            <person name="Saw J.H."/>
            <person name="Jorgensen S.L."/>
            <person name="Zaremba-Niedzwiedzka K."/>
            <person name="Martijn J."/>
            <person name="Lind A.E."/>
            <person name="van Eijk R."/>
            <person name="Schleper C."/>
            <person name="Guy L."/>
            <person name="Ettema T.J."/>
        </authorList>
    </citation>
    <scope>NUCLEOTIDE SEQUENCE</scope>
</reference>
<comment type="caution">
    <text evidence="1">The sequence shown here is derived from an EMBL/GenBank/DDBJ whole genome shotgun (WGS) entry which is preliminary data.</text>
</comment>
<proteinExistence type="predicted"/>
<name>A0A0F9SV42_9ZZZZ</name>
<accession>A0A0F9SV42</accession>
<gene>
    <name evidence="1" type="ORF">LCGC14_0407200</name>
</gene>
<dbReference type="AlphaFoldDB" id="A0A0F9SV42"/>
<evidence type="ECO:0000313" key="1">
    <source>
        <dbReference type="EMBL" id="KKN72865.1"/>
    </source>
</evidence>
<organism evidence="1">
    <name type="scientific">marine sediment metagenome</name>
    <dbReference type="NCBI Taxonomy" id="412755"/>
    <lineage>
        <taxon>unclassified sequences</taxon>
        <taxon>metagenomes</taxon>
        <taxon>ecological metagenomes</taxon>
    </lineage>
</organism>
<protein>
    <submittedName>
        <fullName evidence="1">Uncharacterized protein</fullName>
    </submittedName>
</protein>
<sequence length="410" mass="43820">MAATLTYDTVRSERISRNLCILTGKVTFDNSYLAGGESISGISNYFKGTVSGELVVNFEQHQGYNFEWDRTNNKVKVFGPAPPIVWEELVDCSSDLAYLAYPAAYIIYVASANTAHKVIHGSLTPAAGQVAVDMGDTAGVFTRGKRCSLTFPSGEGAASTYITYITQAWKDVVDNIVNAKLTAGARVYGHASLALTASTPDSIDLGEAAIAIQSYTWDDNGTIKDCDALYKGETAATKEVTIDFANATNTTLEVLQTDTQDATTDSIYITYIKKPSSGMLSDNFIEEDDLTPSTDVVTVSSGADLSNMLLFGTCGGLPGPTTKYTDLLRAGATLGTTVTNVNMTTNLFVSNGTYAANTLTLGSDHNDANHLKLSYIWGAIPDIWPVVPLEVPNATDLSHVVPRFMAIGLK</sequence>
<dbReference type="EMBL" id="LAZR01000354">
    <property type="protein sequence ID" value="KKN72865.1"/>
    <property type="molecule type" value="Genomic_DNA"/>
</dbReference>